<organism evidence="1">
    <name type="scientific">Arion vulgaris</name>
    <dbReference type="NCBI Taxonomy" id="1028688"/>
    <lineage>
        <taxon>Eukaryota</taxon>
        <taxon>Metazoa</taxon>
        <taxon>Spiralia</taxon>
        <taxon>Lophotrochozoa</taxon>
        <taxon>Mollusca</taxon>
        <taxon>Gastropoda</taxon>
        <taxon>Heterobranchia</taxon>
        <taxon>Euthyneura</taxon>
        <taxon>Panpulmonata</taxon>
        <taxon>Eupulmonata</taxon>
        <taxon>Stylommatophora</taxon>
        <taxon>Helicina</taxon>
        <taxon>Arionoidea</taxon>
        <taxon>Arionidae</taxon>
        <taxon>Arion</taxon>
    </lineage>
</organism>
<name>A0A0B7AJ43_9EUPU</name>
<reference evidence="1" key="1">
    <citation type="submission" date="2014-12" db="EMBL/GenBank/DDBJ databases">
        <title>Insight into the proteome of Arion vulgaris.</title>
        <authorList>
            <person name="Aradska J."/>
            <person name="Bulat T."/>
            <person name="Smidak R."/>
            <person name="Sarate P."/>
            <person name="Gangsoo J."/>
            <person name="Sialana F."/>
            <person name="Bilban M."/>
            <person name="Lubec G."/>
        </authorList>
    </citation>
    <scope>NUCLEOTIDE SEQUENCE</scope>
    <source>
        <tissue evidence="1">Skin</tissue>
    </source>
</reference>
<protein>
    <submittedName>
        <fullName evidence="1">Uncharacterized protein</fullName>
    </submittedName>
</protein>
<sequence>MNSGIVRAPGMAFLTYFCVKACFPLYQCPPPYSYGLLRLQKCSLYIYTCLINSPFFFSSNLWSC</sequence>
<proteinExistence type="predicted"/>
<gene>
    <name evidence="1" type="primary">ORF121776</name>
</gene>
<dbReference type="EMBL" id="HACG01033747">
    <property type="protein sequence ID" value="CEK80612.1"/>
    <property type="molecule type" value="Transcribed_RNA"/>
</dbReference>
<evidence type="ECO:0000313" key="1">
    <source>
        <dbReference type="EMBL" id="CEK80612.1"/>
    </source>
</evidence>
<feature type="non-terminal residue" evidence="1">
    <location>
        <position position="64"/>
    </location>
</feature>
<accession>A0A0B7AJ43</accession>
<dbReference type="AlphaFoldDB" id="A0A0B7AJ43"/>